<feature type="domain" description="EF-hand" evidence="4">
    <location>
        <begin position="508"/>
        <end position="543"/>
    </location>
</feature>
<evidence type="ECO:0000313" key="7">
    <source>
        <dbReference type="Proteomes" id="UP001190700"/>
    </source>
</evidence>
<dbReference type="SUPFAM" id="SSF47473">
    <property type="entry name" value="EF-hand"/>
    <property type="match status" value="1"/>
</dbReference>
<dbReference type="GO" id="GO:0005509">
    <property type="term" value="F:calcium ion binding"/>
    <property type="evidence" value="ECO:0007669"/>
    <property type="project" value="InterPro"/>
</dbReference>
<dbReference type="PANTHER" id="PTHR23048:SF0">
    <property type="entry name" value="CALMODULIN LIKE 3"/>
    <property type="match status" value="1"/>
</dbReference>
<dbReference type="SMART" id="SM00054">
    <property type="entry name" value="EFh"/>
    <property type="match status" value="4"/>
</dbReference>
<evidence type="ECO:0000259" key="4">
    <source>
        <dbReference type="PROSITE" id="PS50222"/>
    </source>
</evidence>
<organism evidence="6 7">
    <name type="scientific">Cymbomonas tetramitiformis</name>
    <dbReference type="NCBI Taxonomy" id="36881"/>
    <lineage>
        <taxon>Eukaryota</taxon>
        <taxon>Viridiplantae</taxon>
        <taxon>Chlorophyta</taxon>
        <taxon>Pyramimonadophyceae</taxon>
        <taxon>Pyramimonadales</taxon>
        <taxon>Pyramimonadaceae</taxon>
        <taxon>Cymbomonas</taxon>
    </lineage>
</organism>
<evidence type="ECO:0000259" key="5">
    <source>
        <dbReference type="PROSITE" id="PS51819"/>
    </source>
</evidence>
<name>A0AAE0FJ72_9CHLO</name>
<comment type="caution">
    <text evidence="6">The sequence shown here is derived from an EMBL/GenBank/DDBJ whole genome shotgun (WGS) entry which is preliminary data.</text>
</comment>
<dbReference type="Proteomes" id="UP001190700">
    <property type="component" value="Unassembled WGS sequence"/>
</dbReference>
<dbReference type="Pfam" id="PF13499">
    <property type="entry name" value="EF-hand_7"/>
    <property type="match status" value="2"/>
</dbReference>
<dbReference type="PROSITE" id="PS50222">
    <property type="entry name" value="EF_HAND_2"/>
    <property type="match status" value="3"/>
</dbReference>
<feature type="compositionally biased region" description="Basic residues" evidence="3">
    <location>
        <begin position="22"/>
        <end position="31"/>
    </location>
</feature>
<accession>A0AAE0FJ72</accession>
<gene>
    <name evidence="6" type="ORF">CYMTET_30334</name>
</gene>
<dbReference type="EMBL" id="LGRX02017468">
    <property type="protein sequence ID" value="KAK3260723.1"/>
    <property type="molecule type" value="Genomic_DNA"/>
</dbReference>
<dbReference type="AlphaFoldDB" id="A0AAE0FJ72"/>
<feature type="domain" description="EF-hand" evidence="4">
    <location>
        <begin position="436"/>
        <end position="471"/>
    </location>
</feature>
<dbReference type="InterPro" id="IPR011992">
    <property type="entry name" value="EF-hand-dom_pair"/>
</dbReference>
<keyword evidence="2" id="KW-0106">Calcium</keyword>
<feature type="region of interest" description="Disordered" evidence="3">
    <location>
        <begin position="1"/>
        <end position="31"/>
    </location>
</feature>
<dbReference type="PANTHER" id="PTHR23048">
    <property type="entry name" value="MYOSIN LIGHT CHAIN 1, 3"/>
    <property type="match status" value="1"/>
</dbReference>
<feature type="domain" description="EF-hand" evidence="4">
    <location>
        <begin position="400"/>
        <end position="435"/>
    </location>
</feature>
<dbReference type="FunFam" id="1.10.238.10:FF:000003">
    <property type="entry name" value="Calmodulin A"/>
    <property type="match status" value="1"/>
</dbReference>
<dbReference type="InterPro" id="IPR029068">
    <property type="entry name" value="Glyas_Bleomycin-R_OHBP_Dase"/>
</dbReference>
<sequence>MQFATPVSVKSPATALTQASKANKRTSAHRQHKATVCKAHRGTDATQPQLICTQVAAAPAQPAPAATPWGSLAAAGAVGAAAMWGLTAAKAAMAPKEDPCLHWTGNPRDAVLGDLLHRANHYAITVSDVNESLYFYRDVLGMEQVKRPNFDRFGAWLTCGNLEVHLIKGDPVVPTGDHLVVGHLSVEVDPERIEEVGDLLKAAAVPFSVNKSVPNGAADKPVVRQFFLRDPDGYYIEICNCDILTQFVLGGDEDALNYNETSITIGIQEQLRLNVVADEARYQYASRIKDTVEDLVLPMAEQATEVDAEKLANMVARSPTWGDLMQGETEANIATALKEANNDVPLATRIIRAKKIRDGQVFIPPAIVLEDGTEYQPEEVVQRMKVISDADADAKMLAADPAGMYLRMFKEVDSDGSGSLDQEEVLKMLRKLNPDTTKAEVAAVFAKYDTDKSGEIDMEEFNAMCDSMLSSQSTKQWSSIFKAFDIIGHNKISVAEMSNKLFSMGLVMSDSEVEELFMDVDEDGSGFIECDEFVAVMVGKVAEEVNKEVSAMA</sequence>
<dbReference type="SUPFAM" id="SSF54593">
    <property type="entry name" value="Glyoxalase/Bleomycin resistance protein/Dihydroxybiphenyl dioxygenase"/>
    <property type="match status" value="1"/>
</dbReference>
<evidence type="ECO:0000256" key="1">
    <source>
        <dbReference type="ARBA" id="ARBA00022737"/>
    </source>
</evidence>
<proteinExistence type="predicted"/>
<dbReference type="PROSITE" id="PS00018">
    <property type="entry name" value="EF_HAND_1"/>
    <property type="match status" value="3"/>
</dbReference>
<dbReference type="InterPro" id="IPR050230">
    <property type="entry name" value="CALM/Myosin/TropC-like"/>
</dbReference>
<feature type="domain" description="VOC" evidence="5">
    <location>
        <begin position="118"/>
        <end position="241"/>
    </location>
</feature>
<dbReference type="Gene3D" id="1.10.238.10">
    <property type="entry name" value="EF-hand"/>
    <property type="match status" value="2"/>
</dbReference>
<evidence type="ECO:0000256" key="2">
    <source>
        <dbReference type="ARBA" id="ARBA00022837"/>
    </source>
</evidence>
<dbReference type="InterPro" id="IPR037523">
    <property type="entry name" value="VOC_core"/>
</dbReference>
<protein>
    <submittedName>
        <fullName evidence="6">Uncharacterized protein</fullName>
    </submittedName>
</protein>
<reference evidence="6 7" key="1">
    <citation type="journal article" date="2015" name="Genome Biol. Evol.">
        <title>Comparative Genomics of a Bacterivorous Green Alga Reveals Evolutionary Causalities and Consequences of Phago-Mixotrophic Mode of Nutrition.</title>
        <authorList>
            <person name="Burns J.A."/>
            <person name="Paasch A."/>
            <person name="Narechania A."/>
            <person name="Kim E."/>
        </authorList>
    </citation>
    <scope>NUCLEOTIDE SEQUENCE [LARGE SCALE GENOMIC DNA]</scope>
    <source>
        <strain evidence="6 7">PLY_AMNH</strain>
    </source>
</reference>
<dbReference type="Gene3D" id="3.10.180.10">
    <property type="entry name" value="2,3-Dihydroxybiphenyl 1,2-Dioxygenase, domain 1"/>
    <property type="match status" value="1"/>
</dbReference>
<evidence type="ECO:0000313" key="6">
    <source>
        <dbReference type="EMBL" id="KAK3260723.1"/>
    </source>
</evidence>
<dbReference type="InterPro" id="IPR018247">
    <property type="entry name" value="EF_Hand_1_Ca_BS"/>
</dbReference>
<evidence type="ECO:0000256" key="3">
    <source>
        <dbReference type="SAM" id="MobiDB-lite"/>
    </source>
</evidence>
<keyword evidence="7" id="KW-1185">Reference proteome</keyword>
<keyword evidence="1" id="KW-0677">Repeat</keyword>
<dbReference type="PROSITE" id="PS51819">
    <property type="entry name" value="VOC"/>
    <property type="match status" value="1"/>
</dbReference>
<dbReference type="GO" id="GO:0016460">
    <property type="term" value="C:myosin II complex"/>
    <property type="evidence" value="ECO:0007669"/>
    <property type="project" value="TreeGrafter"/>
</dbReference>
<dbReference type="InterPro" id="IPR002048">
    <property type="entry name" value="EF_hand_dom"/>
</dbReference>
<dbReference type="Pfam" id="PF00903">
    <property type="entry name" value="Glyoxalase"/>
    <property type="match status" value="1"/>
</dbReference>
<dbReference type="InterPro" id="IPR004360">
    <property type="entry name" value="Glyas_Fos-R_dOase_dom"/>
</dbReference>